<dbReference type="RefSeq" id="WP_201430600.1">
    <property type="nucleotide sequence ID" value="NZ_JAEQBW010000002.1"/>
</dbReference>
<sequence length="604" mass="66786">MGKILRTSKLTTLSELLIVVVVIGAILASIYFYSPGLIVGEAKQLDKLNIDNKEVNNITSTEKMPLPSTKRSSEVDDKPLVRIAAYAWNAQSGIIVSNGGARTTAGSLMEKNGVNLEIVRQDWLSELRNMQMKFIEEFDRGEEFPDADKSAFAIMMMGDGAPFYISTMQQALNDKFGVDKYHVQVVGAVGLSYGEDKLIGPPSWKVDPKSMKGALISTVLGDGDWVTALNYAFANGLKVNPDVTTYDAEAVNFYPSQDDDYIKSAEELIKSQKAGWTVPLKEVINGKLTGKVINKKIDGCATWTPGDKMVFDELSGFTDIVSTKEFNNQMATTVIAVKEWAVKHPDIVSNILKSALTASNQMKQYDEWSVRASEAVASTYELETPKYWYDMFKGQKGTKNGIDYNMGGSRVFNYADVMQYYGITDGTNRYKAVYNQVSSYLSELNPFGFNESVKRIIPYDEAVNLYFIKNINDIDAGSAYKADYSQVADEVMASGEWNINFQTASANISPSSEATLETIYNLLIQAEDTKLRLEGHTDNDGSAEMNYDLSQKRAQSVVNFLRGKGIPQSRFQSVIGKGEDEPIASNSTSSGKAKNRRVVISLLK</sequence>
<evidence type="ECO:0000313" key="7">
    <source>
        <dbReference type="EMBL" id="MBK6264937.1"/>
    </source>
</evidence>
<dbReference type="PANTHER" id="PTHR30329:SF21">
    <property type="entry name" value="LIPOPROTEIN YIAD-RELATED"/>
    <property type="match status" value="1"/>
</dbReference>
<accession>A0A934WXZ0</accession>
<dbReference type="InterPro" id="IPR050330">
    <property type="entry name" value="Bact_OuterMem_StrucFunc"/>
</dbReference>
<dbReference type="Gene3D" id="3.30.1330.60">
    <property type="entry name" value="OmpA-like domain"/>
    <property type="match status" value="1"/>
</dbReference>
<dbReference type="PROSITE" id="PS51123">
    <property type="entry name" value="OMPA_2"/>
    <property type="match status" value="1"/>
</dbReference>
<keyword evidence="5" id="KW-0812">Transmembrane</keyword>
<protein>
    <submittedName>
        <fullName evidence="7">OmpA family protein</fullName>
    </submittedName>
</protein>
<dbReference type="InterPro" id="IPR006664">
    <property type="entry name" value="OMP_bac"/>
</dbReference>
<gene>
    <name evidence="7" type="ORF">JKA74_07805</name>
</gene>
<evidence type="ECO:0000259" key="6">
    <source>
        <dbReference type="PROSITE" id="PS51123"/>
    </source>
</evidence>
<reference evidence="7" key="1">
    <citation type="submission" date="2021-01" db="EMBL/GenBank/DDBJ databases">
        <title>Marivirga aurantiaca sp. nov., isolated from intertidal surface sediments.</title>
        <authorList>
            <person name="Zhang M."/>
        </authorList>
    </citation>
    <scope>NUCLEOTIDE SEQUENCE</scope>
    <source>
        <strain evidence="7">S37H4</strain>
    </source>
</reference>
<dbReference type="Pfam" id="PF00691">
    <property type="entry name" value="OmpA"/>
    <property type="match status" value="1"/>
</dbReference>
<keyword evidence="2 4" id="KW-0472">Membrane</keyword>
<dbReference type="InterPro" id="IPR036737">
    <property type="entry name" value="OmpA-like_sf"/>
</dbReference>
<evidence type="ECO:0000256" key="5">
    <source>
        <dbReference type="SAM" id="Phobius"/>
    </source>
</evidence>
<dbReference type="SUPFAM" id="SSF103088">
    <property type="entry name" value="OmpA-like"/>
    <property type="match status" value="1"/>
</dbReference>
<dbReference type="Proteomes" id="UP000611723">
    <property type="component" value="Unassembled WGS sequence"/>
</dbReference>
<keyword evidence="3" id="KW-0998">Cell outer membrane</keyword>
<dbReference type="PANTHER" id="PTHR30329">
    <property type="entry name" value="STATOR ELEMENT OF FLAGELLAR MOTOR COMPLEX"/>
    <property type="match status" value="1"/>
</dbReference>
<dbReference type="PRINTS" id="PR01021">
    <property type="entry name" value="OMPADOMAIN"/>
</dbReference>
<comment type="subcellular location">
    <subcellularLocation>
        <location evidence="1">Cell outer membrane</location>
    </subcellularLocation>
</comment>
<dbReference type="CDD" id="cd07185">
    <property type="entry name" value="OmpA_C-like"/>
    <property type="match status" value="1"/>
</dbReference>
<evidence type="ECO:0000256" key="1">
    <source>
        <dbReference type="ARBA" id="ARBA00004442"/>
    </source>
</evidence>
<name>A0A934WXZ0_9BACT</name>
<dbReference type="AlphaFoldDB" id="A0A934WXZ0"/>
<dbReference type="GO" id="GO:0009279">
    <property type="term" value="C:cell outer membrane"/>
    <property type="evidence" value="ECO:0007669"/>
    <property type="project" value="UniProtKB-SubCell"/>
</dbReference>
<evidence type="ECO:0000256" key="2">
    <source>
        <dbReference type="ARBA" id="ARBA00023136"/>
    </source>
</evidence>
<feature type="domain" description="OmpA-like" evidence="6">
    <location>
        <begin position="488"/>
        <end position="604"/>
    </location>
</feature>
<dbReference type="InterPro" id="IPR006665">
    <property type="entry name" value="OmpA-like"/>
</dbReference>
<keyword evidence="8" id="KW-1185">Reference proteome</keyword>
<proteinExistence type="predicted"/>
<evidence type="ECO:0000256" key="3">
    <source>
        <dbReference type="ARBA" id="ARBA00023237"/>
    </source>
</evidence>
<keyword evidence="5" id="KW-1133">Transmembrane helix</keyword>
<comment type="caution">
    <text evidence="7">The sequence shown here is derived from an EMBL/GenBank/DDBJ whole genome shotgun (WGS) entry which is preliminary data.</text>
</comment>
<dbReference type="EMBL" id="JAEQBW010000002">
    <property type="protein sequence ID" value="MBK6264937.1"/>
    <property type="molecule type" value="Genomic_DNA"/>
</dbReference>
<evidence type="ECO:0000256" key="4">
    <source>
        <dbReference type="PROSITE-ProRule" id="PRU00473"/>
    </source>
</evidence>
<evidence type="ECO:0000313" key="8">
    <source>
        <dbReference type="Proteomes" id="UP000611723"/>
    </source>
</evidence>
<organism evidence="7 8">
    <name type="scientific">Marivirga aurantiaca</name>
    <dbReference type="NCBI Taxonomy" id="2802615"/>
    <lineage>
        <taxon>Bacteria</taxon>
        <taxon>Pseudomonadati</taxon>
        <taxon>Bacteroidota</taxon>
        <taxon>Cytophagia</taxon>
        <taxon>Cytophagales</taxon>
        <taxon>Marivirgaceae</taxon>
        <taxon>Marivirga</taxon>
    </lineage>
</organism>
<feature type="transmembrane region" description="Helical" evidence="5">
    <location>
        <begin position="12"/>
        <end position="33"/>
    </location>
</feature>